<accession>A0A2G8JXF8</accession>
<dbReference type="EMBL" id="MRZV01001124">
    <property type="protein sequence ID" value="PIK40428.1"/>
    <property type="molecule type" value="Genomic_DNA"/>
</dbReference>
<dbReference type="STRING" id="307972.A0A2G8JXF8"/>
<evidence type="ECO:0000313" key="2">
    <source>
        <dbReference type="Proteomes" id="UP000230750"/>
    </source>
</evidence>
<evidence type="ECO:0000313" key="1">
    <source>
        <dbReference type="EMBL" id="PIK40428.1"/>
    </source>
</evidence>
<organism evidence="1 2">
    <name type="scientific">Stichopus japonicus</name>
    <name type="common">Sea cucumber</name>
    <dbReference type="NCBI Taxonomy" id="307972"/>
    <lineage>
        <taxon>Eukaryota</taxon>
        <taxon>Metazoa</taxon>
        <taxon>Echinodermata</taxon>
        <taxon>Eleutherozoa</taxon>
        <taxon>Echinozoa</taxon>
        <taxon>Holothuroidea</taxon>
        <taxon>Aspidochirotacea</taxon>
        <taxon>Aspidochirotida</taxon>
        <taxon>Stichopodidae</taxon>
        <taxon>Apostichopus</taxon>
    </lineage>
</organism>
<dbReference type="OrthoDB" id="6155112at2759"/>
<keyword evidence="2" id="KW-1185">Reference proteome</keyword>
<name>A0A2G8JXF8_STIJA</name>
<protein>
    <submittedName>
        <fullName evidence="1">Uncharacterized protein</fullName>
    </submittedName>
</protein>
<reference evidence="1 2" key="1">
    <citation type="journal article" date="2017" name="PLoS Biol.">
        <title>The sea cucumber genome provides insights into morphological evolution and visceral regeneration.</title>
        <authorList>
            <person name="Zhang X."/>
            <person name="Sun L."/>
            <person name="Yuan J."/>
            <person name="Sun Y."/>
            <person name="Gao Y."/>
            <person name="Zhang L."/>
            <person name="Li S."/>
            <person name="Dai H."/>
            <person name="Hamel J.F."/>
            <person name="Liu C."/>
            <person name="Yu Y."/>
            <person name="Liu S."/>
            <person name="Lin W."/>
            <person name="Guo K."/>
            <person name="Jin S."/>
            <person name="Xu P."/>
            <person name="Storey K.B."/>
            <person name="Huan P."/>
            <person name="Zhang T."/>
            <person name="Zhou Y."/>
            <person name="Zhang J."/>
            <person name="Lin C."/>
            <person name="Li X."/>
            <person name="Xing L."/>
            <person name="Huo D."/>
            <person name="Sun M."/>
            <person name="Wang L."/>
            <person name="Mercier A."/>
            <person name="Li F."/>
            <person name="Yang H."/>
            <person name="Xiang J."/>
        </authorList>
    </citation>
    <scope>NUCLEOTIDE SEQUENCE [LARGE SCALE GENOMIC DNA]</scope>
    <source>
        <strain evidence="1">Shaxun</strain>
        <tissue evidence="1">Muscle</tissue>
    </source>
</reference>
<sequence length="211" mass="23730">MSKVEEVVTDAHPQIKAYLSLEDILIPLMFGTGQKYWQKTKPTGEYTPPCCGQHEWALGDGVSPACCQHGPLQDGSREKEIEPDSPAHIALTDIVLDMNLIRNIPYYTQFRQTSALENFQSHVLVYAAKRFAYGFTRNFSKSAGRWTCVPQLMKDIFRRRFDDDKSQRGHVVLAEDDPRRISGTIRPSQPPSVAQLVASHLSRIGPSSTLL</sequence>
<comment type="caution">
    <text evidence="1">The sequence shown here is derived from an EMBL/GenBank/DDBJ whole genome shotgun (WGS) entry which is preliminary data.</text>
</comment>
<dbReference type="AlphaFoldDB" id="A0A2G8JXF8"/>
<dbReference type="PANTHER" id="PTHR31751">
    <property type="entry name" value="SI:CH211-108C17.2-RELATED-RELATED"/>
    <property type="match status" value="1"/>
</dbReference>
<gene>
    <name evidence="1" type="ORF">BSL78_22711</name>
</gene>
<dbReference type="PANTHER" id="PTHR31751:SF7">
    <property type="entry name" value="THAP-TYPE DOMAIN-CONTAINING PROTEIN"/>
    <property type="match status" value="1"/>
</dbReference>
<dbReference type="Proteomes" id="UP000230750">
    <property type="component" value="Unassembled WGS sequence"/>
</dbReference>
<proteinExistence type="predicted"/>